<dbReference type="HAMAP" id="MF_00178">
    <property type="entry name" value="Lumazine_synth"/>
    <property type="match status" value="1"/>
</dbReference>
<keyword evidence="4 9" id="KW-0686">Riboflavin biosynthesis</keyword>
<comment type="catalytic activity">
    <reaction evidence="6 9">
        <text>(2S)-2-hydroxy-3-oxobutyl phosphate + 5-amino-6-(D-ribitylamino)uracil = 6,7-dimethyl-8-(1-D-ribityl)lumazine + phosphate + 2 H2O + H(+)</text>
        <dbReference type="Rhea" id="RHEA:26152"/>
        <dbReference type="ChEBI" id="CHEBI:15377"/>
        <dbReference type="ChEBI" id="CHEBI:15378"/>
        <dbReference type="ChEBI" id="CHEBI:15934"/>
        <dbReference type="ChEBI" id="CHEBI:43474"/>
        <dbReference type="ChEBI" id="CHEBI:58201"/>
        <dbReference type="ChEBI" id="CHEBI:58830"/>
        <dbReference type="EC" id="2.5.1.78"/>
    </reaction>
</comment>
<dbReference type="GO" id="GO:0000906">
    <property type="term" value="F:6,7-dimethyl-8-ribityllumazine synthase activity"/>
    <property type="evidence" value="ECO:0007669"/>
    <property type="project" value="UniProtKB-UniRule"/>
</dbReference>
<dbReference type="GO" id="GO:0009349">
    <property type="term" value="C:riboflavin synthase complex"/>
    <property type="evidence" value="ECO:0007669"/>
    <property type="project" value="UniProtKB-UniRule"/>
</dbReference>
<dbReference type="NCBIfam" id="TIGR00114">
    <property type="entry name" value="lumazine-synth"/>
    <property type="match status" value="1"/>
</dbReference>
<organism evidence="10 11">
    <name type="scientific">Desulfovibrio legallii</name>
    <dbReference type="NCBI Taxonomy" id="571438"/>
    <lineage>
        <taxon>Bacteria</taxon>
        <taxon>Pseudomonadati</taxon>
        <taxon>Thermodesulfobacteriota</taxon>
        <taxon>Desulfovibrionia</taxon>
        <taxon>Desulfovibrionales</taxon>
        <taxon>Desulfovibrionaceae</taxon>
        <taxon>Desulfovibrio</taxon>
    </lineage>
</organism>
<evidence type="ECO:0000256" key="8">
    <source>
        <dbReference type="ARBA" id="ARBA00072606"/>
    </source>
</evidence>
<evidence type="ECO:0000256" key="5">
    <source>
        <dbReference type="ARBA" id="ARBA00022679"/>
    </source>
</evidence>
<dbReference type="UniPathway" id="UPA00275">
    <property type="reaction ID" value="UER00404"/>
</dbReference>
<feature type="binding site" evidence="9">
    <location>
        <position position="131"/>
    </location>
    <ligand>
        <name>(2S)-2-hydroxy-3-oxobutyl phosphate</name>
        <dbReference type="ChEBI" id="CHEBI:58830"/>
    </ligand>
</feature>
<dbReference type="Proteomes" id="UP000292919">
    <property type="component" value="Unassembled WGS sequence"/>
</dbReference>
<dbReference type="Pfam" id="PF00885">
    <property type="entry name" value="DMRL_synthase"/>
    <property type="match status" value="1"/>
</dbReference>
<feature type="binding site" evidence="9">
    <location>
        <begin position="60"/>
        <end position="62"/>
    </location>
    <ligand>
        <name>5-amino-6-(D-ribitylamino)uracil</name>
        <dbReference type="ChEBI" id="CHEBI:15934"/>
    </ligand>
</feature>
<dbReference type="InterPro" id="IPR036467">
    <property type="entry name" value="LS/RS_sf"/>
</dbReference>
<proteinExistence type="inferred from homology"/>
<evidence type="ECO:0000256" key="7">
    <source>
        <dbReference type="ARBA" id="ARBA00058151"/>
    </source>
</evidence>
<evidence type="ECO:0000256" key="6">
    <source>
        <dbReference type="ARBA" id="ARBA00048785"/>
    </source>
</evidence>
<dbReference type="EMBL" id="SIXC01000002">
    <property type="protein sequence ID" value="TBH81657.1"/>
    <property type="molecule type" value="Genomic_DNA"/>
</dbReference>
<dbReference type="CDD" id="cd09209">
    <property type="entry name" value="Lumazine_synthase-I"/>
    <property type="match status" value="1"/>
</dbReference>
<evidence type="ECO:0000256" key="4">
    <source>
        <dbReference type="ARBA" id="ARBA00022619"/>
    </source>
</evidence>
<dbReference type="PANTHER" id="PTHR21058:SF0">
    <property type="entry name" value="6,7-DIMETHYL-8-RIBITYLLUMAZINE SYNTHASE"/>
    <property type="match status" value="1"/>
</dbReference>
<dbReference type="PANTHER" id="PTHR21058">
    <property type="entry name" value="6,7-DIMETHYL-8-RIBITYLLUMAZINE SYNTHASE DMRL SYNTHASE LUMAZINE SYNTHASE"/>
    <property type="match status" value="1"/>
</dbReference>
<comment type="function">
    <text evidence="7 9">Catalyzes the formation of 6,7-dimethyl-8-ribityllumazine by condensation of 5-amino-6-(D-ribitylamino)uracil with 3,4-dihydroxy-2-butanone 4-phosphate. This is the penultimate step in the biosynthesis of riboflavin.</text>
</comment>
<feature type="binding site" evidence="9">
    <location>
        <begin position="84"/>
        <end position="86"/>
    </location>
    <ligand>
        <name>5-amino-6-(D-ribitylamino)uracil</name>
        <dbReference type="ChEBI" id="CHEBI:15934"/>
    </ligand>
</feature>
<gene>
    <name evidence="9" type="primary">ribH</name>
    <name evidence="10" type="ORF">EB812_01425</name>
</gene>
<evidence type="ECO:0000256" key="2">
    <source>
        <dbReference type="ARBA" id="ARBA00007424"/>
    </source>
</evidence>
<dbReference type="InterPro" id="IPR034964">
    <property type="entry name" value="LS"/>
</dbReference>
<reference evidence="10 11" key="1">
    <citation type="submission" date="2018-12" db="EMBL/GenBank/DDBJ databases">
        <title>First genome draft of Desulfovibrio legallis sp. nov.</title>
        <authorList>
            <person name="Ben Dhia O."/>
            <person name="Najjari A."/>
            <person name="Ferjani R."/>
            <person name="Fhoula I."/>
            <person name="Fardeau M.-L."/>
            <person name="Boudabbous A."/>
            <person name="Ouzari H.I."/>
        </authorList>
    </citation>
    <scope>NUCLEOTIDE SEQUENCE [LARGE SCALE GENOMIC DNA]</scope>
    <source>
        <strain evidence="10 11">H1T</strain>
    </source>
</reference>
<dbReference type="EC" id="2.5.1.78" evidence="3 9"/>
<keyword evidence="5 9" id="KW-0808">Transferase</keyword>
<dbReference type="Gene3D" id="3.40.50.960">
    <property type="entry name" value="Lumazine/riboflavin synthase"/>
    <property type="match status" value="1"/>
</dbReference>
<feature type="binding site" evidence="9">
    <location>
        <position position="117"/>
    </location>
    <ligand>
        <name>5-amino-6-(D-ribitylamino)uracil</name>
        <dbReference type="ChEBI" id="CHEBI:15934"/>
    </ligand>
</feature>
<evidence type="ECO:0000256" key="3">
    <source>
        <dbReference type="ARBA" id="ARBA00012664"/>
    </source>
</evidence>
<dbReference type="GO" id="GO:0009231">
    <property type="term" value="P:riboflavin biosynthetic process"/>
    <property type="evidence" value="ECO:0007669"/>
    <property type="project" value="UniProtKB-UniRule"/>
</dbReference>
<feature type="binding site" evidence="9">
    <location>
        <position position="26"/>
    </location>
    <ligand>
        <name>5-amino-6-(D-ribitylamino)uracil</name>
        <dbReference type="ChEBI" id="CHEBI:15934"/>
    </ligand>
</feature>
<dbReference type="AlphaFoldDB" id="A0A6H3FDF1"/>
<feature type="active site" description="Proton donor" evidence="9">
    <location>
        <position position="92"/>
    </location>
</feature>
<dbReference type="FunFam" id="3.40.50.960:FF:000001">
    <property type="entry name" value="6,7-dimethyl-8-ribityllumazine synthase"/>
    <property type="match status" value="1"/>
</dbReference>
<dbReference type="SUPFAM" id="SSF52121">
    <property type="entry name" value="Lumazine synthase"/>
    <property type="match status" value="1"/>
</dbReference>
<evidence type="ECO:0000256" key="9">
    <source>
        <dbReference type="HAMAP-Rule" id="MF_00178"/>
    </source>
</evidence>
<comment type="similarity">
    <text evidence="2 9">Belongs to the DMRL synthase family.</text>
</comment>
<protein>
    <recommendedName>
        <fullName evidence="8 9">6,7-dimethyl-8-ribityllumazine synthase</fullName>
        <shortName evidence="9">DMRL synthase</shortName>
        <shortName evidence="9">LS</shortName>
        <shortName evidence="9">Lumazine synthase</shortName>
        <ecNumber evidence="3 9">2.5.1.78</ecNumber>
    </recommendedName>
</protein>
<feature type="binding site" evidence="9">
    <location>
        <begin position="89"/>
        <end position="90"/>
    </location>
    <ligand>
        <name>(2S)-2-hydroxy-3-oxobutyl phosphate</name>
        <dbReference type="ChEBI" id="CHEBI:58830"/>
    </ligand>
</feature>
<sequence length="157" mass="16528">MNMTVQTIAGQLDAKGLKVAMVAARFNDFIVDRLISGALDYLERHGASQDDITLVRVPGAFEMPLVCQKLAQSGRFDGVLALGAVIRGGTPHFDYVCAEATKGIAQAMLHAGTPIGFGLLTCDNIEQAIERAGAKAGNKGAEAAAAMLETVRVLEQL</sequence>
<keyword evidence="11" id="KW-1185">Reference proteome</keyword>
<comment type="caution">
    <text evidence="10">The sequence shown here is derived from an EMBL/GenBank/DDBJ whole genome shotgun (WGS) entry which is preliminary data.</text>
</comment>
<accession>A0A6H3FDF1</accession>
<name>A0A6H3FDF1_9BACT</name>
<evidence type="ECO:0000313" key="10">
    <source>
        <dbReference type="EMBL" id="TBH81657.1"/>
    </source>
</evidence>
<evidence type="ECO:0000313" key="11">
    <source>
        <dbReference type="Proteomes" id="UP000292919"/>
    </source>
</evidence>
<dbReference type="InterPro" id="IPR002180">
    <property type="entry name" value="LS/RS"/>
</dbReference>
<evidence type="ECO:0000256" key="1">
    <source>
        <dbReference type="ARBA" id="ARBA00004917"/>
    </source>
</evidence>
<comment type="pathway">
    <text evidence="1 9">Cofactor biosynthesis; riboflavin biosynthesis; riboflavin from 2-hydroxy-3-oxobutyl phosphate and 5-amino-6-(D-ribitylamino)uracil: step 1/2.</text>
</comment>
<dbReference type="GO" id="GO:0005829">
    <property type="term" value="C:cytosol"/>
    <property type="evidence" value="ECO:0007669"/>
    <property type="project" value="TreeGrafter"/>
</dbReference>
<dbReference type="NCBIfam" id="NF000812">
    <property type="entry name" value="PRK00061.1-4"/>
    <property type="match status" value="1"/>
</dbReference>